<dbReference type="Proteomes" id="UP000583740">
    <property type="component" value="Unassembled WGS sequence"/>
</dbReference>
<dbReference type="Gene3D" id="1.10.135.10">
    <property type="entry name" value="ATP:guanido phosphotransferase, N-terminal domain"/>
    <property type="match status" value="1"/>
</dbReference>
<comment type="caution">
    <text evidence="4">The sequence shown here is derived from an EMBL/GenBank/DDBJ whole genome shotgun (WGS) entry which is preliminary data.</text>
</comment>
<dbReference type="GO" id="GO:0046314">
    <property type="term" value="P:phosphocreatine biosynthetic process"/>
    <property type="evidence" value="ECO:0007669"/>
    <property type="project" value="InterPro"/>
</dbReference>
<dbReference type="GO" id="GO:0004111">
    <property type="term" value="F:creatine kinase activity"/>
    <property type="evidence" value="ECO:0007669"/>
    <property type="project" value="InterPro"/>
</dbReference>
<dbReference type="PANTHER" id="PTHR11547">
    <property type="entry name" value="ARGININE OR CREATINE KINASE"/>
    <property type="match status" value="1"/>
</dbReference>
<comment type="similarity">
    <text evidence="2">Belongs to the ATP:guanido phosphotransferase family.</text>
</comment>
<evidence type="ECO:0000313" key="5">
    <source>
        <dbReference type="Proteomes" id="UP000583740"/>
    </source>
</evidence>
<dbReference type="AlphaFoldDB" id="A0A7K5M770"/>
<dbReference type="PANTHER" id="PTHR11547:SF19">
    <property type="entry name" value="CREATINE KINASE S-TYPE, MITOCHONDRIAL"/>
    <property type="match status" value="1"/>
</dbReference>
<dbReference type="Pfam" id="PF02807">
    <property type="entry name" value="ATP-gua_PtransN"/>
    <property type="match status" value="1"/>
</dbReference>
<feature type="non-terminal residue" evidence="4">
    <location>
        <position position="54"/>
    </location>
</feature>
<reference evidence="4 5" key="1">
    <citation type="submission" date="2019-09" db="EMBL/GenBank/DDBJ databases">
        <title>Bird 10,000 Genomes (B10K) Project - Family phase.</title>
        <authorList>
            <person name="Zhang G."/>
        </authorList>
    </citation>
    <scope>NUCLEOTIDE SEQUENCE [LARGE SCALE GENOMIC DNA]</scope>
    <source>
        <strain evidence="4">B10K-DU-001-69</strain>
        <tissue evidence="4">Muscle</tissue>
    </source>
</reference>
<dbReference type="InterPro" id="IPR000749">
    <property type="entry name" value="ATP-guanido_PTrfase"/>
</dbReference>
<evidence type="ECO:0000313" key="4">
    <source>
        <dbReference type="EMBL" id="NWT25854.1"/>
    </source>
</evidence>
<evidence type="ECO:0000259" key="3">
    <source>
        <dbReference type="PROSITE" id="PS51509"/>
    </source>
</evidence>
<evidence type="ECO:0000256" key="1">
    <source>
        <dbReference type="ARBA" id="ARBA00022946"/>
    </source>
</evidence>
<protein>
    <submittedName>
        <fullName evidence="4">KCRS kinase</fullName>
    </submittedName>
</protein>
<dbReference type="EMBL" id="VYXE01007318">
    <property type="protein sequence ID" value="NWT25854.1"/>
    <property type="molecule type" value="Genomic_DNA"/>
</dbReference>
<keyword evidence="5" id="KW-1185">Reference proteome</keyword>
<keyword evidence="4" id="KW-0418">Kinase</keyword>
<organism evidence="4 5">
    <name type="scientific">Cardinalis cardinalis</name>
    <name type="common">Northern cardinal</name>
    <dbReference type="NCBI Taxonomy" id="98964"/>
    <lineage>
        <taxon>Eukaryota</taxon>
        <taxon>Metazoa</taxon>
        <taxon>Chordata</taxon>
        <taxon>Craniata</taxon>
        <taxon>Vertebrata</taxon>
        <taxon>Euteleostomi</taxon>
        <taxon>Archelosauria</taxon>
        <taxon>Archosauria</taxon>
        <taxon>Dinosauria</taxon>
        <taxon>Saurischia</taxon>
        <taxon>Theropoda</taxon>
        <taxon>Coelurosauria</taxon>
        <taxon>Aves</taxon>
        <taxon>Neognathae</taxon>
        <taxon>Neoaves</taxon>
        <taxon>Telluraves</taxon>
        <taxon>Australaves</taxon>
        <taxon>Passeriformes</taxon>
        <taxon>Cardinalidae</taxon>
        <taxon>Cardinalis</taxon>
    </lineage>
</organism>
<keyword evidence="1" id="KW-0809">Transit peptide</keyword>
<sequence>DYPDLRKHNNCMAECLTPAIYSRLRDKMTPNGYTLDQCIQTGVDNPGHPFIKTV</sequence>
<feature type="non-terminal residue" evidence="4">
    <location>
        <position position="1"/>
    </location>
</feature>
<proteinExistence type="inferred from homology"/>
<feature type="domain" description="Phosphagen kinase N-terminal" evidence="3">
    <location>
        <begin position="1"/>
        <end position="54"/>
    </location>
</feature>
<dbReference type="InterPro" id="IPR022413">
    <property type="entry name" value="ATP-guanido_PTrfase_N"/>
</dbReference>
<evidence type="ECO:0000256" key="2">
    <source>
        <dbReference type="PROSITE-ProRule" id="PRU00842"/>
    </source>
</evidence>
<dbReference type="InterPro" id="IPR036802">
    <property type="entry name" value="ATP-guanido_PTrfase_N_sf"/>
</dbReference>
<name>A0A7K5M770_CARCD</name>
<dbReference type="SUPFAM" id="SSF48034">
    <property type="entry name" value="Guanido kinase N-terminal domain"/>
    <property type="match status" value="1"/>
</dbReference>
<dbReference type="PROSITE" id="PS51509">
    <property type="entry name" value="PHOSPHAGEN_KINASE_N"/>
    <property type="match status" value="1"/>
</dbReference>
<keyword evidence="4" id="KW-0808">Transferase</keyword>
<dbReference type="GO" id="GO:0005739">
    <property type="term" value="C:mitochondrion"/>
    <property type="evidence" value="ECO:0007669"/>
    <property type="project" value="TreeGrafter"/>
</dbReference>
<gene>
    <name evidence="4" type="primary">Ckmt2_0</name>
    <name evidence="4" type="ORF">CARCAR_R15370</name>
</gene>
<accession>A0A7K5M770</accession>